<dbReference type="InterPro" id="IPR051836">
    <property type="entry name" value="Kremen_rcpt"/>
</dbReference>
<keyword evidence="6" id="KW-0325">Glycoprotein</keyword>
<evidence type="ECO:0000256" key="6">
    <source>
        <dbReference type="ARBA" id="ARBA00023180"/>
    </source>
</evidence>
<name>A0AAW0RCA7_9PEZI</name>
<evidence type="ECO:0000256" key="4">
    <source>
        <dbReference type="ARBA" id="ARBA00022989"/>
    </source>
</evidence>
<evidence type="ECO:0000256" key="1">
    <source>
        <dbReference type="ARBA" id="ARBA00004167"/>
    </source>
</evidence>
<comment type="subcellular location">
    <subcellularLocation>
        <location evidence="1">Membrane</location>
        <topology evidence="1">Single-pass membrane protein</topology>
    </subcellularLocation>
</comment>
<evidence type="ECO:0000256" key="2">
    <source>
        <dbReference type="ARBA" id="ARBA00022692"/>
    </source>
</evidence>
<gene>
    <name evidence="8" type="ORF">PG999_000730</name>
</gene>
<evidence type="ECO:0000313" key="9">
    <source>
        <dbReference type="Proteomes" id="UP001392437"/>
    </source>
</evidence>
<reference evidence="8 9" key="1">
    <citation type="submission" date="2023-01" db="EMBL/GenBank/DDBJ databases">
        <title>Analysis of 21 Apiospora genomes using comparative genomics revels a genus with tremendous synthesis potential of carbohydrate active enzymes and secondary metabolites.</title>
        <authorList>
            <person name="Sorensen T."/>
        </authorList>
    </citation>
    <scope>NUCLEOTIDE SEQUENCE [LARGE SCALE GENOMIC DNA]</scope>
    <source>
        <strain evidence="8 9">CBS 117206</strain>
    </source>
</reference>
<dbReference type="PROSITE" id="PS51212">
    <property type="entry name" value="WSC"/>
    <property type="match status" value="1"/>
</dbReference>
<feature type="domain" description="WSC" evidence="7">
    <location>
        <begin position="245"/>
        <end position="340"/>
    </location>
</feature>
<dbReference type="Pfam" id="PF01822">
    <property type="entry name" value="WSC"/>
    <property type="match status" value="1"/>
</dbReference>
<protein>
    <recommendedName>
        <fullName evidence="7">WSC domain-containing protein</fullName>
    </recommendedName>
</protein>
<dbReference type="EMBL" id="JAQQWP010000001">
    <property type="protein sequence ID" value="KAK8132557.1"/>
    <property type="molecule type" value="Genomic_DNA"/>
</dbReference>
<sequence length="557" mass="56892">MALRPPPSQRITRLGVLVVTLVLFFYVASVITSNSAFDLVLSHRLAPEPSFPLGQDDVRNGLPTTRHAERDLGDLTSRIDIVPGILPNLPLGSATDSQTVSVEETGGPLEALATIANDLTSLALRPLEGTVAGGLWTGGGHGPLYTGGPTAATAYPGASVPTVTVCITKTIAIQGLETITVTSTVYMGGVASTSTVSINLPCPATPPLSSTRPQTLCNALAPASLSPHGPLMITPTPTIQKDASGWAYAGCWADQPHQPVLGEATNVNFGRPLTNEICVRHCLVSGYTLAATSFGDQCFCGQFLNGTQKLDDASQCATPCVGDETRACGGDWALSCYSPDGQARGWAQIGSEQPNPEVLDPPTVLSLVAGGVGAAVVTVPAMIFPTSGADLSQLQGQYGQSTQLSKAVLPSGVGQSYGGSYGFGTNQPYGDGGSGPSPCCKTISPCASEAPNIPNPSMTNIGWSSIRTTVPEVGSNPTLTLTSGGSGILVSPTPAGWSPGAVAPNTLAPRGGRPTGDAYAWPSGVVPQGEGPPTTELAHFLSLKAGLRWARGGINSG</sequence>
<dbReference type="PANTHER" id="PTHR24269">
    <property type="entry name" value="KREMEN PROTEIN"/>
    <property type="match status" value="1"/>
</dbReference>
<evidence type="ECO:0000313" key="8">
    <source>
        <dbReference type="EMBL" id="KAK8132557.1"/>
    </source>
</evidence>
<dbReference type="InterPro" id="IPR002889">
    <property type="entry name" value="WSC_carb-bd"/>
</dbReference>
<dbReference type="Proteomes" id="UP001392437">
    <property type="component" value="Unassembled WGS sequence"/>
</dbReference>
<keyword evidence="3" id="KW-0732">Signal</keyword>
<evidence type="ECO:0000256" key="5">
    <source>
        <dbReference type="ARBA" id="ARBA00023136"/>
    </source>
</evidence>
<dbReference type="AlphaFoldDB" id="A0AAW0RCA7"/>
<keyword evidence="5" id="KW-0472">Membrane</keyword>
<keyword evidence="2" id="KW-0812">Transmembrane</keyword>
<keyword evidence="9" id="KW-1185">Reference proteome</keyword>
<evidence type="ECO:0000256" key="3">
    <source>
        <dbReference type="ARBA" id="ARBA00022729"/>
    </source>
</evidence>
<dbReference type="SMART" id="SM00321">
    <property type="entry name" value="WSC"/>
    <property type="match status" value="1"/>
</dbReference>
<evidence type="ECO:0000259" key="7">
    <source>
        <dbReference type="PROSITE" id="PS51212"/>
    </source>
</evidence>
<dbReference type="PANTHER" id="PTHR24269:SF16">
    <property type="entry name" value="PROTEIN SLG1"/>
    <property type="match status" value="1"/>
</dbReference>
<accession>A0AAW0RCA7</accession>
<proteinExistence type="predicted"/>
<organism evidence="8 9">
    <name type="scientific">Apiospora kogelbergensis</name>
    <dbReference type="NCBI Taxonomy" id="1337665"/>
    <lineage>
        <taxon>Eukaryota</taxon>
        <taxon>Fungi</taxon>
        <taxon>Dikarya</taxon>
        <taxon>Ascomycota</taxon>
        <taxon>Pezizomycotina</taxon>
        <taxon>Sordariomycetes</taxon>
        <taxon>Xylariomycetidae</taxon>
        <taxon>Amphisphaeriales</taxon>
        <taxon>Apiosporaceae</taxon>
        <taxon>Apiospora</taxon>
    </lineage>
</organism>
<dbReference type="GO" id="GO:0005886">
    <property type="term" value="C:plasma membrane"/>
    <property type="evidence" value="ECO:0007669"/>
    <property type="project" value="TreeGrafter"/>
</dbReference>
<comment type="caution">
    <text evidence="8">The sequence shown here is derived from an EMBL/GenBank/DDBJ whole genome shotgun (WGS) entry which is preliminary data.</text>
</comment>
<keyword evidence="4" id="KW-1133">Transmembrane helix</keyword>